<gene>
    <name evidence="7" type="ORF">H4317_17445</name>
</gene>
<accession>A0A7G7WCX2</accession>
<keyword evidence="1" id="KW-0963">Cytoplasm</keyword>
<evidence type="ECO:0000256" key="1">
    <source>
        <dbReference type="ARBA" id="ARBA00022490"/>
    </source>
</evidence>
<dbReference type="EMBL" id="CP060202">
    <property type="protein sequence ID" value="QNH64215.1"/>
    <property type="molecule type" value="Genomic_DNA"/>
</dbReference>
<dbReference type="PIRSF" id="PIRSF005917">
    <property type="entry name" value="MTase_YraL"/>
    <property type="match status" value="1"/>
</dbReference>
<dbReference type="InterPro" id="IPR014777">
    <property type="entry name" value="4pyrrole_Mease_sub1"/>
</dbReference>
<dbReference type="GO" id="GO:0032259">
    <property type="term" value="P:methylation"/>
    <property type="evidence" value="ECO:0007669"/>
    <property type="project" value="UniProtKB-KW"/>
</dbReference>
<dbReference type="Gene3D" id="3.30.950.10">
    <property type="entry name" value="Methyltransferase, Cobalt-precorrin-4 Transmethylase, Domain 2"/>
    <property type="match status" value="1"/>
</dbReference>
<evidence type="ECO:0000256" key="3">
    <source>
        <dbReference type="ARBA" id="ARBA00022603"/>
    </source>
</evidence>
<dbReference type="Pfam" id="PF00590">
    <property type="entry name" value="TP_methylase"/>
    <property type="match status" value="1"/>
</dbReference>
<reference evidence="7 8" key="1">
    <citation type="submission" date="2020-08" db="EMBL/GenBank/DDBJ databases">
        <title>Hymenobacter sp. S2-20-2 genome sequencing.</title>
        <authorList>
            <person name="Jin L."/>
        </authorList>
    </citation>
    <scope>NUCLEOTIDE SEQUENCE [LARGE SCALE GENOMIC DNA]</scope>
    <source>
        <strain evidence="7 8">S2-20-2</strain>
    </source>
</reference>
<protein>
    <submittedName>
        <fullName evidence="7">SAM-dependent methyltransferase</fullName>
    </submittedName>
</protein>
<dbReference type="AlphaFoldDB" id="A0A7G7WCX2"/>
<dbReference type="InterPro" id="IPR008189">
    <property type="entry name" value="rRNA_ssu_MeTfrase_I"/>
</dbReference>
<evidence type="ECO:0000256" key="5">
    <source>
        <dbReference type="ARBA" id="ARBA00022691"/>
    </source>
</evidence>
<evidence type="ECO:0000256" key="2">
    <source>
        <dbReference type="ARBA" id="ARBA00022552"/>
    </source>
</evidence>
<keyword evidence="2" id="KW-0698">rRNA processing</keyword>
<feature type="domain" description="Tetrapyrrole methylase" evidence="6">
    <location>
        <begin position="66"/>
        <end position="217"/>
    </location>
</feature>
<dbReference type="GO" id="GO:0008168">
    <property type="term" value="F:methyltransferase activity"/>
    <property type="evidence" value="ECO:0007669"/>
    <property type="project" value="UniProtKB-KW"/>
</dbReference>
<dbReference type="KEGG" id="hsk:H4317_17445"/>
<evidence type="ECO:0000313" key="8">
    <source>
        <dbReference type="Proteomes" id="UP000515489"/>
    </source>
</evidence>
<dbReference type="CDD" id="cd11649">
    <property type="entry name" value="RsmI_like"/>
    <property type="match status" value="1"/>
</dbReference>
<dbReference type="InterPro" id="IPR035996">
    <property type="entry name" value="4pyrrol_Methylase_sf"/>
</dbReference>
<evidence type="ECO:0000259" key="6">
    <source>
        <dbReference type="Pfam" id="PF00590"/>
    </source>
</evidence>
<keyword evidence="4 7" id="KW-0808">Transferase</keyword>
<evidence type="ECO:0000313" key="7">
    <source>
        <dbReference type="EMBL" id="QNH64215.1"/>
    </source>
</evidence>
<dbReference type="GO" id="GO:0006364">
    <property type="term" value="P:rRNA processing"/>
    <property type="evidence" value="ECO:0007669"/>
    <property type="project" value="UniProtKB-KW"/>
</dbReference>
<keyword evidence="3 7" id="KW-0489">Methyltransferase</keyword>
<dbReference type="InterPro" id="IPR000878">
    <property type="entry name" value="4pyrrol_Mease"/>
</dbReference>
<dbReference type="SUPFAM" id="SSF53790">
    <property type="entry name" value="Tetrapyrrole methylase"/>
    <property type="match status" value="1"/>
</dbReference>
<dbReference type="Proteomes" id="UP000515489">
    <property type="component" value="Chromosome"/>
</dbReference>
<dbReference type="PANTHER" id="PTHR46111:SF2">
    <property type="entry name" value="SAM-DEPENDENT METHYLTRANSFERASE"/>
    <property type="match status" value="1"/>
</dbReference>
<evidence type="ECO:0000256" key="4">
    <source>
        <dbReference type="ARBA" id="ARBA00022679"/>
    </source>
</evidence>
<proteinExistence type="predicted"/>
<sequence length="239" mass="25655">MFLLKTGNLYLIPTILADDTAAQVLPPQVAERVAALSYFLVENARTARRFIKSVAPNHSIEALRISVIDKDSTEAQIQAALQPLLAGQDAGVISEAGCPGIADPGAELARAAHQASVRVVPLVGPSSLLLALMASGMNGQSFTFHGYLPIERARRAAAIKQLERLALAQHQTQLFIETPYRNMQLLADLLAQLSGSTRLCVAASLTGPDEYVRTDTVAGWKKKGLPELHKQPAVFLIGK</sequence>
<dbReference type="InterPro" id="IPR014776">
    <property type="entry name" value="4pyrrole_Mease_sub2"/>
</dbReference>
<dbReference type="PANTHER" id="PTHR46111">
    <property type="entry name" value="RIBOSOMAL RNA SMALL SUBUNIT METHYLTRANSFERASE I"/>
    <property type="match status" value="1"/>
</dbReference>
<dbReference type="Gene3D" id="3.40.1010.10">
    <property type="entry name" value="Cobalt-precorrin-4 Transmethylase, Domain 1"/>
    <property type="match status" value="1"/>
</dbReference>
<keyword evidence="5" id="KW-0949">S-adenosyl-L-methionine</keyword>
<organism evidence="7 8">
    <name type="scientific">Hymenobacter sediminicola</name>
    <dbReference type="NCBI Taxonomy" id="2761579"/>
    <lineage>
        <taxon>Bacteria</taxon>
        <taxon>Pseudomonadati</taxon>
        <taxon>Bacteroidota</taxon>
        <taxon>Cytophagia</taxon>
        <taxon>Cytophagales</taxon>
        <taxon>Hymenobacteraceae</taxon>
        <taxon>Hymenobacter</taxon>
    </lineage>
</organism>
<keyword evidence="8" id="KW-1185">Reference proteome</keyword>
<name>A0A7G7WCX2_9BACT</name>